<dbReference type="EMBL" id="OV651820">
    <property type="protein sequence ID" value="CAH1114478.1"/>
    <property type="molecule type" value="Genomic_DNA"/>
</dbReference>
<reference evidence="3" key="1">
    <citation type="submission" date="2022-01" db="EMBL/GenBank/DDBJ databases">
        <authorList>
            <person name="King R."/>
        </authorList>
    </citation>
    <scope>NUCLEOTIDE SEQUENCE</scope>
</reference>
<accession>A0A9P0D4D8</accession>
<keyword evidence="1" id="KW-0479">Metal-binding</keyword>
<keyword evidence="1" id="KW-0862">Zinc</keyword>
<dbReference type="OrthoDB" id="3341596at2759"/>
<gene>
    <name evidence="3" type="ORF">PSYICH_LOCUS14553</name>
</gene>
<protein>
    <recommendedName>
        <fullName evidence="2">CCHC-type domain-containing protein</fullName>
    </recommendedName>
</protein>
<dbReference type="PROSITE" id="PS50158">
    <property type="entry name" value="ZF_CCHC"/>
    <property type="match status" value="1"/>
</dbReference>
<dbReference type="InterPro" id="IPR001878">
    <property type="entry name" value="Znf_CCHC"/>
</dbReference>
<evidence type="ECO:0000259" key="2">
    <source>
        <dbReference type="PROSITE" id="PS50158"/>
    </source>
</evidence>
<name>A0A9P0D4D8_9CUCU</name>
<dbReference type="Pfam" id="PF00098">
    <property type="entry name" value="zf-CCHC"/>
    <property type="match status" value="1"/>
</dbReference>
<dbReference type="SUPFAM" id="SSF57756">
    <property type="entry name" value="Retrovirus zinc finger-like domains"/>
    <property type="match status" value="1"/>
</dbReference>
<dbReference type="SMART" id="SM00343">
    <property type="entry name" value="ZnF_C2HC"/>
    <property type="match status" value="1"/>
</dbReference>
<keyword evidence="4" id="KW-1185">Reference proteome</keyword>
<organism evidence="3 4">
    <name type="scientific">Psylliodes chrysocephalus</name>
    <dbReference type="NCBI Taxonomy" id="3402493"/>
    <lineage>
        <taxon>Eukaryota</taxon>
        <taxon>Metazoa</taxon>
        <taxon>Ecdysozoa</taxon>
        <taxon>Arthropoda</taxon>
        <taxon>Hexapoda</taxon>
        <taxon>Insecta</taxon>
        <taxon>Pterygota</taxon>
        <taxon>Neoptera</taxon>
        <taxon>Endopterygota</taxon>
        <taxon>Coleoptera</taxon>
        <taxon>Polyphaga</taxon>
        <taxon>Cucujiformia</taxon>
        <taxon>Chrysomeloidea</taxon>
        <taxon>Chrysomelidae</taxon>
        <taxon>Galerucinae</taxon>
        <taxon>Alticini</taxon>
        <taxon>Psylliodes</taxon>
    </lineage>
</organism>
<dbReference type="GO" id="GO:0008270">
    <property type="term" value="F:zinc ion binding"/>
    <property type="evidence" value="ECO:0007669"/>
    <property type="project" value="UniProtKB-KW"/>
</dbReference>
<sequence>MPRNIQNGSRRCFNCGRIGHLQRTCRSTAHSINRESANETGKSYRLIFPSPSSRPTGINYSNYASRRNQSPNRAGFLTITRKWSIEEVSTATQTFSSDNPV</sequence>
<dbReference type="Proteomes" id="UP001153636">
    <property type="component" value="Chromosome 8"/>
</dbReference>
<dbReference type="GO" id="GO:0003676">
    <property type="term" value="F:nucleic acid binding"/>
    <property type="evidence" value="ECO:0007669"/>
    <property type="project" value="InterPro"/>
</dbReference>
<keyword evidence="1" id="KW-0863">Zinc-finger</keyword>
<evidence type="ECO:0000313" key="4">
    <source>
        <dbReference type="Proteomes" id="UP001153636"/>
    </source>
</evidence>
<feature type="domain" description="CCHC-type" evidence="2">
    <location>
        <begin position="10"/>
        <end position="27"/>
    </location>
</feature>
<proteinExistence type="predicted"/>
<dbReference type="Gene3D" id="4.10.60.10">
    <property type="entry name" value="Zinc finger, CCHC-type"/>
    <property type="match status" value="1"/>
</dbReference>
<dbReference type="InterPro" id="IPR036875">
    <property type="entry name" value="Znf_CCHC_sf"/>
</dbReference>
<evidence type="ECO:0000313" key="3">
    <source>
        <dbReference type="EMBL" id="CAH1114478.1"/>
    </source>
</evidence>
<evidence type="ECO:0000256" key="1">
    <source>
        <dbReference type="PROSITE-ProRule" id="PRU00047"/>
    </source>
</evidence>
<dbReference type="AlphaFoldDB" id="A0A9P0D4D8"/>